<organism evidence="2 3">
    <name type="scientific">Methylobacter tundripaludum</name>
    <dbReference type="NCBI Taxonomy" id="173365"/>
    <lineage>
        <taxon>Bacteria</taxon>
        <taxon>Pseudomonadati</taxon>
        <taxon>Pseudomonadota</taxon>
        <taxon>Gammaproteobacteria</taxon>
        <taxon>Methylococcales</taxon>
        <taxon>Methylococcaceae</taxon>
        <taxon>Methylobacter</taxon>
    </lineage>
</organism>
<dbReference type="Gene3D" id="1.20.120.1870">
    <property type="entry name" value="Fic/DOC protein, Fido domain"/>
    <property type="match status" value="1"/>
</dbReference>
<evidence type="ECO:0000259" key="1">
    <source>
        <dbReference type="PROSITE" id="PS51459"/>
    </source>
</evidence>
<proteinExistence type="predicted"/>
<dbReference type="SUPFAM" id="SSF140931">
    <property type="entry name" value="Fic-like"/>
    <property type="match status" value="1"/>
</dbReference>
<keyword evidence="3" id="KW-1185">Reference proteome</keyword>
<dbReference type="Pfam" id="PF02661">
    <property type="entry name" value="Fic"/>
    <property type="match status" value="1"/>
</dbReference>
<dbReference type="Proteomes" id="UP000238071">
    <property type="component" value="Unassembled WGS sequence"/>
</dbReference>
<accession>A0A2S6H7T4</accession>
<dbReference type="EMBL" id="PTIY01000001">
    <property type="protein sequence ID" value="PPK73552.1"/>
    <property type="molecule type" value="Genomic_DNA"/>
</dbReference>
<name>A0A2S6H7T4_9GAMM</name>
<sequence>MTVIYLTIEQAIDTHRKTVEVSGGGTLEHLDLGKLASVLDHIQNDDYYPTFEDKLTHLFFSANKFHCFADGNKRIAITLCTQMLLFNGYLYCATRFLREMENISYHVAAGNIDRDLLHEIITAFLAEEMDDEGLKLKIFNAIAGNDDETEV</sequence>
<comment type="caution">
    <text evidence="2">The sequence shown here is derived from an EMBL/GenBank/DDBJ whole genome shotgun (WGS) entry which is preliminary data.</text>
</comment>
<dbReference type="OrthoDB" id="9802752at2"/>
<evidence type="ECO:0000313" key="2">
    <source>
        <dbReference type="EMBL" id="PPK73552.1"/>
    </source>
</evidence>
<dbReference type="PROSITE" id="PS51459">
    <property type="entry name" value="FIDO"/>
    <property type="match status" value="1"/>
</dbReference>
<gene>
    <name evidence="2" type="ORF">B0F88_10180</name>
</gene>
<dbReference type="InterPro" id="IPR036597">
    <property type="entry name" value="Fido-like_dom_sf"/>
</dbReference>
<dbReference type="InterPro" id="IPR053737">
    <property type="entry name" value="Type_II_TA_Toxin"/>
</dbReference>
<dbReference type="RefSeq" id="WP_104421971.1">
    <property type="nucleotide sequence ID" value="NZ_PTIY01000001.1"/>
</dbReference>
<dbReference type="AlphaFoldDB" id="A0A2S6H7T4"/>
<evidence type="ECO:0000313" key="3">
    <source>
        <dbReference type="Proteomes" id="UP000238071"/>
    </source>
</evidence>
<protein>
    <submittedName>
        <fullName evidence="2">Death-on-curing protein</fullName>
    </submittedName>
</protein>
<feature type="domain" description="Fido" evidence="1">
    <location>
        <begin position="6"/>
        <end position="127"/>
    </location>
</feature>
<dbReference type="InterPro" id="IPR003812">
    <property type="entry name" value="Fido"/>
</dbReference>
<reference evidence="2 3" key="1">
    <citation type="submission" date="2018-02" db="EMBL/GenBank/DDBJ databases">
        <title>Subsurface microbial communities from deep shales in Ohio and West Virginia, USA.</title>
        <authorList>
            <person name="Wrighton K."/>
        </authorList>
    </citation>
    <scope>NUCLEOTIDE SEQUENCE [LARGE SCALE GENOMIC DNA]</scope>
    <source>
        <strain evidence="2 3">OWC-G53F</strain>
    </source>
</reference>